<comment type="similarity">
    <text evidence="1 3">Belongs to the type-B carboxylesterase/lipase family.</text>
</comment>
<reference evidence="5" key="1">
    <citation type="submission" date="2019-04" db="EMBL/GenBank/DDBJ databases">
        <title>Friends and foes A comparative genomics studyof 23 Aspergillus species from section Flavi.</title>
        <authorList>
            <consortium name="DOE Joint Genome Institute"/>
            <person name="Kjaerbolling I."/>
            <person name="Vesth T."/>
            <person name="Frisvad J.C."/>
            <person name="Nybo J.L."/>
            <person name="Theobald S."/>
            <person name="Kildgaard S."/>
            <person name="Isbrandt T."/>
            <person name="Kuo A."/>
            <person name="Sato A."/>
            <person name="Lyhne E.K."/>
            <person name="Kogle M.E."/>
            <person name="Wiebenga A."/>
            <person name="Kun R.S."/>
            <person name="Lubbers R.J."/>
            <person name="Makela M.R."/>
            <person name="Barry K."/>
            <person name="Chovatia M."/>
            <person name="Clum A."/>
            <person name="Daum C."/>
            <person name="Haridas S."/>
            <person name="He G."/>
            <person name="LaButti K."/>
            <person name="Lipzen A."/>
            <person name="Mondo S."/>
            <person name="Riley R."/>
            <person name="Salamov A."/>
            <person name="Simmons B.A."/>
            <person name="Magnuson J.K."/>
            <person name="Henrissat B."/>
            <person name="Mortensen U.H."/>
            <person name="Larsen T.O."/>
            <person name="Devries R.P."/>
            <person name="Grigoriev I.V."/>
            <person name="Machida M."/>
            <person name="Baker S.E."/>
            <person name="Andersen M.R."/>
        </authorList>
    </citation>
    <scope>NUCLEOTIDE SEQUENCE [LARGE SCALE GENOMIC DNA]</scope>
    <source>
        <strain evidence="5">IBT 14317</strain>
    </source>
</reference>
<evidence type="ECO:0000256" key="1">
    <source>
        <dbReference type="ARBA" id="ARBA00005964"/>
    </source>
</evidence>
<protein>
    <recommendedName>
        <fullName evidence="3">Carboxylic ester hydrolase</fullName>
        <ecNumber evidence="3">3.1.1.-</ecNumber>
    </recommendedName>
</protein>
<evidence type="ECO:0000313" key="5">
    <source>
        <dbReference type="EMBL" id="KAE8387226.1"/>
    </source>
</evidence>
<dbReference type="Proteomes" id="UP000326877">
    <property type="component" value="Unassembled WGS sequence"/>
</dbReference>
<dbReference type="SUPFAM" id="SSF53474">
    <property type="entry name" value="alpha/beta-Hydrolases"/>
    <property type="match status" value="1"/>
</dbReference>
<dbReference type="InterPro" id="IPR002018">
    <property type="entry name" value="CarbesteraseB"/>
</dbReference>
<keyword evidence="2 3" id="KW-0378">Hydrolase</keyword>
<organism evidence="5">
    <name type="scientific">Petromyces alliaceus</name>
    <name type="common">Aspergillus alliaceus</name>
    <dbReference type="NCBI Taxonomy" id="209559"/>
    <lineage>
        <taxon>Eukaryota</taxon>
        <taxon>Fungi</taxon>
        <taxon>Dikarya</taxon>
        <taxon>Ascomycota</taxon>
        <taxon>Pezizomycotina</taxon>
        <taxon>Eurotiomycetes</taxon>
        <taxon>Eurotiomycetidae</taxon>
        <taxon>Eurotiales</taxon>
        <taxon>Aspergillaceae</taxon>
        <taxon>Aspergillus</taxon>
        <taxon>Aspergillus subgen. Circumdati</taxon>
    </lineage>
</organism>
<dbReference type="InterPro" id="IPR050654">
    <property type="entry name" value="AChE-related_enzymes"/>
</dbReference>
<dbReference type="Pfam" id="PF00135">
    <property type="entry name" value="COesterase"/>
    <property type="match status" value="1"/>
</dbReference>
<keyword evidence="3" id="KW-0732">Signal</keyword>
<evidence type="ECO:0000256" key="3">
    <source>
        <dbReference type="RuleBase" id="RU361235"/>
    </source>
</evidence>
<dbReference type="FunFam" id="3.40.50.1820:FF:000292">
    <property type="entry name" value="Carboxylic ester hydrolase"/>
    <property type="match status" value="1"/>
</dbReference>
<evidence type="ECO:0000256" key="2">
    <source>
        <dbReference type="ARBA" id="ARBA00022801"/>
    </source>
</evidence>
<feature type="chain" id="PRO_5031590520" description="Carboxylic ester hydrolase" evidence="3">
    <location>
        <begin position="18"/>
        <end position="555"/>
    </location>
</feature>
<gene>
    <name evidence="5" type="ORF">BDV23DRAFT_186489</name>
</gene>
<name>A0A5N7BZH0_PETAA</name>
<dbReference type="PANTHER" id="PTHR43918">
    <property type="entry name" value="ACETYLCHOLINESTERASE"/>
    <property type="match status" value="1"/>
</dbReference>
<dbReference type="Gene3D" id="3.40.50.1820">
    <property type="entry name" value="alpha/beta hydrolase"/>
    <property type="match status" value="1"/>
</dbReference>
<dbReference type="GO" id="GO:0052689">
    <property type="term" value="F:carboxylic ester hydrolase activity"/>
    <property type="evidence" value="ECO:0007669"/>
    <property type="project" value="TreeGrafter"/>
</dbReference>
<dbReference type="PANTHER" id="PTHR43918:SF4">
    <property type="entry name" value="CARBOXYLIC ESTER HYDROLASE"/>
    <property type="match status" value="1"/>
</dbReference>
<proteinExistence type="inferred from homology"/>
<dbReference type="EMBL" id="ML735296">
    <property type="protein sequence ID" value="KAE8387226.1"/>
    <property type="molecule type" value="Genomic_DNA"/>
</dbReference>
<dbReference type="PROSITE" id="PS00122">
    <property type="entry name" value="CARBOXYLESTERASE_B_1"/>
    <property type="match status" value="1"/>
</dbReference>
<dbReference type="InterPro" id="IPR029058">
    <property type="entry name" value="AB_hydrolase_fold"/>
</dbReference>
<feature type="domain" description="Carboxylesterase type B" evidence="4">
    <location>
        <begin position="29"/>
        <end position="520"/>
    </location>
</feature>
<evidence type="ECO:0000259" key="4">
    <source>
        <dbReference type="Pfam" id="PF00135"/>
    </source>
</evidence>
<sequence>MLKSIISLSMLWVASNASHSNITGPTARVRNGTYVGARNDHYQQDFFLGMPYAQQPVGDLRFTVPQPLNESWDGARNAKEYSDICVGYGSDSIWYAMSEACLTLNVIRGSSANEAANLPVGVWIHGGGYYMGSGSDERYNMSAIVANSYRIGKPFIAVSLNYRLSAWGFLSSSEVTRSGNTNLGLRDQRMALQWIKENIQAFGGDPDKVTIWGESAGAMSVGTHLIAYGGRDDGLFRGAIMESGGSIAANPVNDTGYQAMYDEMVAKVGCSNANDTLQCLREVPFEELNAVFNGTDGNPAYFFRPAVDQDLVRGPGSDQLERHEFVKVPILAGTNTDEGTSFGPTGINSTAQFYEYLTDGTSGFSLPPSAANRILDLYPDDPSLGIPEFLGAQRVPSKGYQWRRTSAYAGDYIMHANRRRQCEAWTKAATPAYCYRFNMRGADVPYLSGAGHFEEVAFVFNNIKGLGYHDGKPFEGMPESYSQLSTLMASMWASFIHDLDPNSGIKDREVRWQAYGATQPVDLVFDANATSYMEPDTWRKEGIDYINSIAKTYWR</sequence>
<dbReference type="OrthoDB" id="408631at2759"/>
<accession>A0A5N7BZH0</accession>
<feature type="signal peptide" evidence="3">
    <location>
        <begin position="1"/>
        <end position="17"/>
    </location>
</feature>
<dbReference type="InterPro" id="IPR019826">
    <property type="entry name" value="Carboxylesterase_B_AS"/>
</dbReference>
<dbReference type="EC" id="3.1.1.-" evidence="3"/>
<dbReference type="AlphaFoldDB" id="A0A5N7BZH0"/>